<dbReference type="NCBIfam" id="NF004790">
    <property type="entry name" value="PRK06136.1"/>
    <property type="match status" value="1"/>
</dbReference>
<dbReference type="AlphaFoldDB" id="A0A0P1ANM6"/>
<dbReference type="InterPro" id="IPR000878">
    <property type="entry name" value="4pyrrol_Mease"/>
</dbReference>
<dbReference type="InterPro" id="IPR014777">
    <property type="entry name" value="4pyrrole_Mease_sub1"/>
</dbReference>
<dbReference type="CDD" id="cd11642">
    <property type="entry name" value="SUMT"/>
    <property type="match status" value="1"/>
</dbReference>
<evidence type="ECO:0000256" key="5">
    <source>
        <dbReference type="ARBA" id="ARBA00023244"/>
    </source>
</evidence>
<dbReference type="Gene3D" id="3.40.1010.10">
    <property type="entry name" value="Cobalt-precorrin-4 Transmethylase, Domain 1"/>
    <property type="match status" value="1"/>
</dbReference>
<dbReference type="PANTHER" id="PTHR45790">
    <property type="entry name" value="SIROHEME SYNTHASE-RELATED"/>
    <property type="match status" value="1"/>
</dbReference>
<evidence type="ECO:0000256" key="3">
    <source>
        <dbReference type="ARBA" id="ARBA00022679"/>
    </source>
</evidence>
<keyword evidence="9" id="KW-1185">Reference proteome</keyword>
<dbReference type="Pfam" id="PF00590">
    <property type="entry name" value="TP_methylase"/>
    <property type="match status" value="1"/>
</dbReference>
<protein>
    <recommendedName>
        <fullName evidence="1">uroporphyrinogen-III C-methyltransferase</fullName>
        <ecNumber evidence="1">2.1.1.107</ecNumber>
    </recommendedName>
</protein>
<dbReference type="GO" id="GO:0032259">
    <property type="term" value="P:methylation"/>
    <property type="evidence" value="ECO:0007669"/>
    <property type="project" value="UniProtKB-KW"/>
</dbReference>
<dbReference type="GO" id="GO:0019354">
    <property type="term" value="P:siroheme biosynthetic process"/>
    <property type="evidence" value="ECO:0007669"/>
    <property type="project" value="InterPro"/>
</dbReference>
<evidence type="ECO:0000256" key="6">
    <source>
        <dbReference type="RuleBase" id="RU003960"/>
    </source>
</evidence>
<evidence type="ECO:0000259" key="7">
    <source>
        <dbReference type="Pfam" id="PF00590"/>
    </source>
</evidence>
<dbReference type="PANTHER" id="PTHR45790:SF3">
    <property type="entry name" value="S-ADENOSYL-L-METHIONINE-DEPENDENT UROPORPHYRINOGEN III METHYLTRANSFERASE, CHLOROPLASTIC"/>
    <property type="match status" value="1"/>
</dbReference>
<dbReference type="OrthoDB" id="508204at2759"/>
<evidence type="ECO:0000256" key="4">
    <source>
        <dbReference type="ARBA" id="ARBA00022691"/>
    </source>
</evidence>
<evidence type="ECO:0000256" key="2">
    <source>
        <dbReference type="ARBA" id="ARBA00022603"/>
    </source>
</evidence>
<dbReference type="SUPFAM" id="SSF53790">
    <property type="entry name" value="Tetrapyrrole methylase"/>
    <property type="match status" value="1"/>
</dbReference>
<dbReference type="GeneID" id="36408374"/>
<dbReference type="GO" id="GO:0004851">
    <property type="term" value="F:uroporphyrin-III C-methyltransferase activity"/>
    <property type="evidence" value="ECO:0007669"/>
    <property type="project" value="UniProtKB-EC"/>
</dbReference>
<dbReference type="EC" id="2.1.1.107" evidence="1"/>
<comment type="similarity">
    <text evidence="6">Belongs to the precorrin methyltransferase family.</text>
</comment>
<keyword evidence="2 6" id="KW-0489">Methyltransferase</keyword>
<dbReference type="PROSITE" id="PS00840">
    <property type="entry name" value="SUMT_2"/>
    <property type="match status" value="1"/>
</dbReference>
<dbReference type="InterPro" id="IPR006366">
    <property type="entry name" value="CobA/CysG_C"/>
</dbReference>
<dbReference type="NCBIfam" id="TIGR01469">
    <property type="entry name" value="cobA_cysG_Cterm"/>
    <property type="match status" value="1"/>
</dbReference>
<proteinExistence type="inferred from homology"/>
<evidence type="ECO:0000313" key="8">
    <source>
        <dbReference type="EMBL" id="CEG43101.1"/>
    </source>
</evidence>
<dbReference type="RefSeq" id="XP_024579470.1">
    <property type="nucleotide sequence ID" value="XM_024729055.1"/>
</dbReference>
<organism evidence="8 9">
    <name type="scientific">Plasmopara halstedii</name>
    <name type="common">Downy mildew of sunflower</name>
    <dbReference type="NCBI Taxonomy" id="4781"/>
    <lineage>
        <taxon>Eukaryota</taxon>
        <taxon>Sar</taxon>
        <taxon>Stramenopiles</taxon>
        <taxon>Oomycota</taxon>
        <taxon>Peronosporomycetes</taxon>
        <taxon>Peronosporales</taxon>
        <taxon>Peronosporaceae</taxon>
        <taxon>Plasmopara</taxon>
    </lineage>
</organism>
<dbReference type="InterPro" id="IPR035996">
    <property type="entry name" value="4pyrrol_Methylase_sf"/>
</dbReference>
<dbReference type="EMBL" id="CCYD01000653">
    <property type="protein sequence ID" value="CEG43101.1"/>
    <property type="molecule type" value="Genomic_DNA"/>
</dbReference>
<dbReference type="InterPro" id="IPR050161">
    <property type="entry name" value="Siro_Cobalamin_biosynth"/>
</dbReference>
<evidence type="ECO:0000256" key="1">
    <source>
        <dbReference type="ARBA" id="ARBA00012162"/>
    </source>
</evidence>
<dbReference type="InterPro" id="IPR003043">
    <property type="entry name" value="Uropor_MeTrfase_CS"/>
</dbReference>
<name>A0A0P1ANM6_PLAHL</name>
<sequence>MPVRDVVLGALSGVLLSIVVSRKILPHLRTYQLRSQCTHGMVYLVGAGPGDPELLTLKARRLLASASVVVVDDFVGVDFHTLISRDCKVIYVGKRGGKTDSTKQMDIGTILVDYCRARHLVVRLKCGDPMVFGCVHSEICALVRANCTFEVVPGLSSALAVPAIVNIPVTHETLSANFIVISGHKPADIDFVSLVKVDTIVILMGSRTIKVICDTLMKYGKDEDTPVALIHAGATPDQLVLLGTLDDISTKTLNKKLSPAVIVIGHVAKFGNLKAYVDESDDETINTDV</sequence>
<dbReference type="InterPro" id="IPR014776">
    <property type="entry name" value="4pyrrole_Mease_sub2"/>
</dbReference>
<dbReference type="STRING" id="4781.A0A0P1ANM6"/>
<dbReference type="FunFam" id="3.40.1010.10:FF:000001">
    <property type="entry name" value="Siroheme synthase"/>
    <property type="match status" value="1"/>
</dbReference>
<dbReference type="OMA" id="NTLVFYM"/>
<keyword evidence="3 6" id="KW-0808">Transferase</keyword>
<dbReference type="PROSITE" id="PS00839">
    <property type="entry name" value="SUMT_1"/>
    <property type="match status" value="1"/>
</dbReference>
<dbReference type="Gene3D" id="3.30.950.10">
    <property type="entry name" value="Methyltransferase, Cobalt-precorrin-4 Transmethylase, Domain 2"/>
    <property type="match status" value="1"/>
</dbReference>
<keyword evidence="4" id="KW-0949">S-adenosyl-L-methionine</keyword>
<evidence type="ECO:0000313" key="9">
    <source>
        <dbReference type="Proteomes" id="UP000054928"/>
    </source>
</evidence>
<keyword evidence="5" id="KW-0627">Porphyrin biosynthesis</keyword>
<dbReference type="Proteomes" id="UP000054928">
    <property type="component" value="Unassembled WGS sequence"/>
</dbReference>
<accession>A0A0P1ANM6</accession>
<feature type="domain" description="Tetrapyrrole methylase" evidence="7">
    <location>
        <begin position="41"/>
        <end position="248"/>
    </location>
</feature>
<reference evidence="9" key="1">
    <citation type="submission" date="2014-09" db="EMBL/GenBank/DDBJ databases">
        <authorList>
            <person name="Sharma Rahul"/>
            <person name="Thines Marco"/>
        </authorList>
    </citation>
    <scope>NUCLEOTIDE SEQUENCE [LARGE SCALE GENOMIC DNA]</scope>
</reference>